<dbReference type="eggNOG" id="COG0451">
    <property type="taxonomic scope" value="Bacteria"/>
</dbReference>
<sequence length="154" mass="17397">MIVLVGGAGQPGDNLVTALNAANFNDLVIVFDHKNDKGASSLNGKRFTKKIRYKELTRFLDVNQLHVQFVIVTSTDGFQQAEPIWNTCIQWGLPLIVASTEKTAFDDLADKSELKPYYWSIIKYNEKDITELPRAILERMHDRKQPGVYELAGV</sequence>
<dbReference type="KEGG" id="scn:Solca_4159"/>
<dbReference type="HOGENOM" id="CLU_1703083_0_0_10"/>
<organism evidence="1 2">
    <name type="scientific">Solitalea canadensis (strain ATCC 29591 / DSM 3403 / JCM 21819 / LMG 8368 / NBRC 15130 / NCIMB 12057 / USAM 9D)</name>
    <name type="common">Flexibacter canadensis</name>
    <dbReference type="NCBI Taxonomy" id="929556"/>
    <lineage>
        <taxon>Bacteria</taxon>
        <taxon>Pseudomonadati</taxon>
        <taxon>Bacteroidota</taxon>
        <taxon>Sphingobacteriia</taxon>
        <taxon>Sphingobacteriales</taxon>
        <taxon>Sphingobacteriaceae</taxon>
        <taxon>Solitalea</taxon>
    </lineage>
</organism>
<evidence type="ECO:0000313" key="1">
    <source>
        <dbReference type="EMBL" id="AFD09149.1"/>
    </source>
</evidence>
<dbReference type="AlphaFoldDB" id="H8KL66"/>
<protein>
    <submittedName>
        <fullName evidence="1">Uncharacterized protein</fullName>
    </submittedName>
</protein>
<dbReference type="OrthoDB" id="8967463at2"/>
<keyword evidence="2" id="KW-1185">Reference proteome</keyword>
<dbReference type="Proteomes" id="UP000007590">
    <property type="component" value="Chromosome"/>
</dbReference>
<proteinExistence type="predicted"/>
<dbReference type="STRING" id="929556.Solca_4159"/>
<reference evidence="1" key="1">
    <citation type="submission" date="2012-02" db="EMBL/GenBank/DDBJ databases">
        <title>The complete genome of Solitalea canadensis DSM 3403.</title>
        <authorList>
            <consortium name="US DOE Joint Genome Institute (JGI-PGF)"/>
            <person name="Lucas S."/>
            <person name="Copeland A."/>
            <person name="Lapidus A."/>
            <person name="Glavina del Rio T."/>
            <person name="Dalin E."/>
            <person name="Tice H."/>
            <person name="Bruce D."/>
            <person name="Goodwin L."/>
            <person name="Pitluck S."/>
            <person name="Peters L."/>
            <person name="Ovchinnikova G."/>
            <person name="Lu M."/>
            <person name="Kyrpides N."/>
            <person name="Mavromatis K."/>
            <person name="Ivanova N."/>
            <person name="Brettin T."/>
            <person name="Detter J.C."/>
            <person name="Han C."/>
            <person name="Larimer F."/>
            <person name="Land M."/>
            <person name="Hauser L."/>
            <person name="Markowitz V."/>
            <person name="Cheng J.-F."/>
            <person name="Hugenholtz P."/>
            <person name="Woyke T."/>
            <person name="Wu D."/>
            <person name="Spring S."/>
            <person name="Schroeder M."/>
            <person name="Kopitz M."/>
            <person name="Brambilla E."/>
            <person name="Klenk H.-P."/>
            <person name="Eisen J.A."/>
        </authorList>
    </citation>
    <scope>NUCLEOTIDE SEQUENCE</scope>
    <source>
        <strain evidence="1">DSM 3403</strain>
    </source>
</reference>
<accession>H8KL66</accession>
<dbReference type="EMBL" id="CP003349">
    <property type="protein sequence ID" value="AFD09149.1"/>
    <property type="molecule type" value="Genomic_DNA"/>
</dbReference>
<dbReference type="RefSeq" id="WP_014682371.1">
    <property type="nucleotide sequence ID" value="NC_017770.1"/>
</dbReference>
<evidence type="ECO:0000313" key="2">
    <source>
        <dbReference type="Proteomes" id="UP000007590"/>
    </source>
</evidence>
<gene>
    <name evidence="1" type="ordered locus">Solca_4159</name>
</gene>
<name>H8KL66_SOLCM</name>